<accession>A0A9E8MV45</accession>
<evidence type="ECO:0000313" key="3">
    <source>
        <dbReference type="Proteomes" id="UP001164705"/>
    </source>
</evidence>
<keyword evidence="1" id="KW-0472">Membrane</keyword>
<name>A0A9E8MV45_9FLAO</name>
<protein>
    <submittedName>
        <fullName evidence="2">FeoB-associated Cys-rich membrane protein</fullName>
    </submittedName>
</protein>
<evidence type="ECO:0000256" key="1">
    <source>
        <dbReference type="SAM" id="Phobius"/>
    </source>
</evidence>
<sequence>MNTIIQNILVFITLGFALTFLIRKFVLKKKSKKACGTDDCGCH</sequence>
<keyword evidence="1" id="KW-0812">Transmembrane</keyword>
<dbReference type="Proteomes" id="UP001164705">
    <property type="component" value="Chromosome"/>
</dbReference>
<proteinExistence type="predicted"/>
<dbReference type="AlphaFoldDB" id="A0A9E8MV45"/>
<reference evidence="2" key="1">
    <citation type="submission" date="2022-11" db="EMBL/GenBank/DDBJ databases">
        <title>Lacinutrix neustonica HL-RS19T sp. nov., isolated from the surface microlayer sample of brackish Lake Shihwa.</title>
        <authorList>
            <person name="Choi J.Y."/>
            <person name="Hwang C.Y."/>
        </authorList>
    </citation>
    <scope>NUCLEOTIDE SEQUENCE</scope>
    <source>
        <strain evidence="2">HL-RS19</strain>
    </source>
</reference>
<dbReference type="KEGG" id="lnu:N7U66_13675"/>
<keyword evidence="3" id="KW-1185">Reference proteome</keyword>
<evidence type="ECO:0000313" key="2">
    <source>
        <dbReference type="EMBL" id="WAC01182.1"/>
    </source>
</evidence>
<feature type="transmembrane region" description="Helical" evidence="1">
    <location>
        <begin position="6"/>
        <end position="23"/>
    </location>
</feature>
<dbReference type="EMBL" id="CP113088">
    <property type="protein sequence ID" value="WAC01182.1"/>
    <property type="molecule type" value="Genomic_DNA"/>
</dbReference>
<keyword evidence="1" id="KW-1133">Transmembrane helix</keyword>
<gene>
    <name evidence="2" type="ORF">N7U66_13675</name>
</gene>
<organism evidence="2 3">
    <name type="scientific">Lacinutrix neustonica</name>
    <dbReference type="NCBI Taxonomy" id="2980107"/>
    <lineage>
        <taxon>Bacteria</taxon>
        <taxon>Pseudomonadati</taxon>
        <taxon>Bacteroidota</taxon>
        <taxon>Flavobacteriia</taxon>
        <taxon>Flavobacteriales</taxon>
        <taxon>Flavobacteriaceae</taxon>
        <taxon>Lacinutrix</taxon>
    </lineage>
</organism>